<dbReference type="GO" id="GO:0005811">
    <property type="term" value="C:lipid droplet"/>
    <property type="evidence" value="ECO:0007669"/>
    <property type="project" value="TreeGrafter"/>
</dbReference>
<accession>A0A1Y1VXB4</accession>
<keyword evidence="2 8" id="KW-0436">Ligase</keyword>
<gene>
    <name evidence="8" type="ORF">DL89DRAFT_295802</name>
</gene>
<dbReference type="GO" id="GO:0004467">
    <property type="term" value="F:long-chain fatty acid-CoA ligase activity"/>
    <property type="evidence" value="ECO:0007669"/>
    <property type="project" value="UniProtKB-EC"/>
</dbReference>
<comment type="caution">
    <text evidence="8">The sequence shown here is derived from an EMBL/GenBank/DDBJ whole genome shotgun (WGS) entry which is preliminary data.</text>
</comment>
<proteinExistence type="inferred from homology"/>
<evidence type="ECO:0000256" key="1">
    <source>
        <dbReference type="ARBA" id="ARBA00006432"/>
    </source>
</evidence>
<dbReference type="GO" id="GO:0035336">
    <property type="term" value="P:long-chain fatty-acyl-CoA metabolic process"/>
    <property type="evidence" value="ECO:0007669"/>
    <property type="project" value="TreeGrafter"/>
</dbReference>
<dbReference type="InterPro" id="IPR042099">
    <property type="entry name" value="ANL_N_sf"/>
</dbReference>
<protein>
    <submittedName>
        <fullName evidence="8">Long-chain-fatty-acid-CoA ligase 1</fullName>
    </submittedName>
</protein>
<evidence type="ECO:0000256" key="5">
    <source>
        <dbReference type="ARBA" id="ARBA00036813"/>
    </source>
</evidence>
<dbReference type="GO" id="GO:0005524">
    <property type="term" value="F:ATP binding"/>
    <property type="evidence" value="ECO:0007669"/>
    <property type="project" value="UniProtKB-KW"/>
</dbReference>
<dbReference type="InterPro" id="IPR020845">
    <property type="entry name" value="AMP-binding_CS"/>
</dbReference>
<dbReference type="GO" id="GO:0097020">
    <property type="term" value="F:COPII receptor activity"/>
    <property type="evidence" value="ECO:0007669"/>
    <property type="project" value="InterPro"/>
</dbReference>
<dbReference type="InterPro" id="IPR007277">
    <property type="entry name" value="Svp26/Tex261"/>
</dbReference>
<feature type="chain" id="PRO_5012440552" evidence="6">
    <location>
        <begin position="24"/>
        <end position="795"/>
    </location>
</feature>
<dbReference type="OrthoDB" id="1700726at2759"/>
<dbReference type="GeneID" id="63807335"/>
<evidence type="ECO:0000256" key="3">
    <source>
        <dbReference type="ARBA" id="ARBA00022741"/>
    </source>
</evidence>
<dbReference type="EMBL" id="MCFD01000019">
    <property type="protein sequence ID" value="ORX65939.1"/>
    <property type="molecule type" value="Genomic_DNA"/>
</dbReference>
<dbReference type="Gene3D" id="3.40.50.12780">
    <property type="entry name" value="N-terminal domain of ligase-like"/>
    <property type="match status" value="1"/>
</dbReference>
<dbReference type="Pfam" id="PF04148">
    <property type="entry name" value="Erv26"/>
    <property type="match status" value="1"/>
</dbReference>
<dbReference type="GO" id="GO:0005886">
    <property type="term" value="C:plasma membrane"/>
    <property type="evidence" value="ECO:0007669"/>
    <property type="project" value="TreeGrafter"/>
</dbReference>
<comment type="catalytic activity">
    <reaction evidence="5">
        <text>a long-chain fatty acid + ATP + CoA = a long-chain fatty acyl-CoA + AMP + diphosphate</text>
        <dbReference type="Rhea" id="RHEA:15421"/>
        <dbReference type="ChEBI" id="CHEBI:30616"/>
        <dbReference type="ChEBI" id="CHEBI:33019"/>
        <dbReference type="ChEBI" id="CHEBI:57287"/>
        <dbReference type="ChEBI" id="CHEBI:57560"/>
        <dbReference type="ChEBI" id="CHEBI:83139"/>
        <dbReference type="ChEBI" id="CHEBI:456215"/>
        <dbReference type="EC" id="6.2.1.3"/>
    </reaction>
</comment>
<dbReference type="AlphaFoldDB" id="A0A1Y1VXB4"/>
<dbReference type="SUPFAM" id="SSF56801">
    <property type="entry name" value="Acetyl-CoA synthetase-like"/>
    <property type="match status" value="1"/>
</dbReference>
<evidence type="ECO:0000259" key="7">
    <source>
        <dbReference type="Pfam" id="PF00501"/>
    </source>
</evidence>
<keyword evidence="9" id="KW-1185">Reference proteome</keyword>
<feature type="signal peptide" evidence="6">
    <location>
        <begin position="1"/>
        <end position="23"/>
    </location>
</feature>
<comment type="similarity">
    <text evidence="1">Belongs to the ATP-dependent AMP-binding enzyme family.</text>
</comment>
<evidence type="ECO:0000256" key="6">
    <source>
        <dbReference type="SAM" id="SignalP"/>
    </source>
</evidence>
<feature type="domain" description="AMP-dependent synthetase/ligase" evidence="7">
    <location>
        <begin position="222"/>
        <end position="615"/>
    </location>
</feature>
<dbReference type="RefSeq" id="XP_040740010.1">
    <property type="nucleotide sequence ID" value="XM_040890687.1"/>
</dbReference>
<organism evidence="8 9">
    <name type="scientific">Linderina pennispora</name>
    <dbReference type="NCBI Taxonomy" id="61395"/>
    <lineage>
        <taxon>Eukaryota</taxon>
        <taxon>Fungi</taxon>
        <taxon>Fungi incertae sedis</taxon>
        <taxon>Zoopagomycota</taxon>
        <taxon>Kickxellomycotina</taxon>
        <taxon>Kickxellomycetes</taxon>
        <taxon>Kickxellales</taxon>
        <taxon>Kickxellaceae</taxon>
        <taxon>Linderina</taxon>
    </lineage>
</organism>
<dbReference type="PANTHER" id="PTHR43272:SF83">
    <property type="entry name" value="ACYL-COA SYNTHETASE LONG-CHAIN, ISOFORM J"/>
    <property type="match status" value="1"/>
</dbReference>
<sequence>MILGLLATLGWALGLVLLVFSWAEESPRQTRKAIQVSVYIVDALHALTLVDGISWWRVLVSLAINHVYTLNLQTFPLVNLASPGFLGSCILAIANHFMWFFYFIGHLGFPFGQVCAFMFFCVWMVPISLFISLMPVESSLPNTQDSKKTRQNMFKAVFQRLRPANGLIDCAEPGVKNIYDGLLHGLKVRPDTNAMGKRDVVKHKVNGEMTSVTKKWSYFKLSDYKWMTYRQIADYTKTLGSGFLQLGLKSASRVVVYAPTSREWQLCALSTFSQSMQIVTAYDTLGEEGVLHAMNESEADLIFLKADQMPILARIMDRVETVKHEAIEKAKAKFEVKSLEDVYQLGADNLAELNLADPDEIAMVMYTSGSTGKPKGVLISHANVMSVAGGIHQFIPPYLEYGKDVILSYLPLSHVLAFFVDMYCLYSGLGIGYGTPRTLTDDSVRECLGDIKALRPMVMLGVPQVWNTIRAGMLKQVDRSSSLIRKLFYGSVGLKNKLRDHHLPHNFLDDIVFKKTREATGGRLKFVITGGAPINKNVQRLMTAALCPMIQGYGMTEMSGLVSVQLPSDTTLGNVGPPSPSVECKLVDVPEAKYFAKNNQGEVWLRGPSVFKGYLHNDKETKETITEDGWVKTGDIGEWTERGELTIIDRKKNLVKLVTGEYIALEALEATYKNSLFVNNICVYADSHMGQPCALVNIDGNLIAQMADDNNIPYQNPSELATSKQFIAAVLSDLQSVAKHNHLAKQETLAAVSIDAELWTPENGMLTAASKLKRTDIVRHNQENIDAMVAKLTVD</sequence>
<dbReference type="PROSITE" id="PS00455">
    <property type="entry name" value="AMP_BINDING"/>
    <property type="match status" value="1"/>
</dbReference>
<name>A0A1Y1VXB4_9FUNG</name>
<dbReference type="GO" id="GO:0005783">
    <property type="term" value="C:endoplasmic reticulum"/>
    <property type="evidence" value="ECO:0007669"/>
    <property type="project" value="TreeGrafter"/>
</dbReference>
<evidence type="ECO:0000256" key="4">
    <source>
        <dbReference type="ARBA" id="ARBA00022840"/>
    </source>
</evidence>
<keyword evidence="6" id="KW-0732">Signal</keyword>
<keyword evidence="4" id="KW-0067">ATP-binding</keyword>
<dbReference type="Proteomes" id="UP000193922">
    <property type="component" value="Unassembled WGS sequence"/>
</dbReference>
<evidence type="ECO:0000256" key="2">
    <source>
        <dbReference type="ARBA" id="ARBA00022598"/>
    </source>
</evidence>
<dbReference type="InterPro" id="IPR000873">
    <property type="entry name" value="AMP-dep_synth/lig_dom"/>
</dbReference>
<dbReference type="GO" id="GO:0006888">
    <property type="term" value="P:endoplasmic reticulum to Golgi vesicle-mediated transport"/>
    <property type="evidence" value="ECO:0007669"/>
    <property type="project" value="InterPro"/>
</dbReference>
<reference evidence="8 9" key="1">
    <citation type="submission" date="2016-07" db="EMBL/GenBank/DDBJ databases">
        <title>Pervasive Adenine N6-methylation of Active Genes in Fungi.</title>
        <authorList>
            <consortium name="DOE Joint Genome Institute"/>
            <person name="Mondo S.J."/>
            <person name="Dannebaum R.O."/>
            <person name="Kuo R.C."/>
            <person name="Labutti K."/>
            <person name="Haridas S."/>
            <person name="Kuo A."/>
            <person name="Salamov A."/>
            <person name="Ahrendt S.R."/>
            <person name="Lipzen A."/>
            <person name="Sullivan W."/>
            <person name="Andreopoulos W.B."/>
            <person name="Clum A."/>
            <person name="Lindquist E."/>
            <person name="Daum C."/>
            <person name="Ramamoorthy G.K."/>
            <person name="Gryganskyi A."/>
            <person name="Culley D."/>
            <person name="Magnuson J.K."/>
            <person name="James T.Y."/>
            <person name="O'Malley M.A."/>
            <person name="Stajich J.E."/>
            <person name="Spatafora J.W."/>
            <person name="Visel A."/>
            <person name="Grigoriev I.V."/>
        </authorList>
    </citation>
    <scope>NUCLEOTIDE SEQUENCE [LARGE SCALE GENOMIC DNA]</scope>
    <source>
        <strain evidence="8 9">ATCC 12442</strain>
    </source>
</reference>
<dbReference type="STRING" id="61395.A0A1Y1VXB4"/>
<dbReference type="Pfam" id="PF00501">
    <property type="entry name" value="AMP-binding"/>
    <property type="match status" value="1"/>
</dbReference>
<evidence type="ECO:0000313" key="8">
    <source>
        <dbReference type="EMBL" id="ORX65939.1"/>
    </source>
</evidence>
<dbReference type="PANTHER" id="PTHR43272">
    <property type="entry name" value="LONG-CHAIN-FATTY-ACID--COA LIGASE"/>
    <property type="match status" value="1"/>
</dbReference>
<keyword evidence="3" id="KW-0547">Nucleotide-binding</keyword>
<evidence type="ECO:0000313" key="9">
    <source>
        <dbReference type="Proteomes" id="UP000193922"/>
    </source>
</evidence>